<proteinExistence type="predicted"/>
<accession>A0AAP0NJP3</accession>
<sequence length="112" mass="12456">MPLKVCYTYDNSTCSFANNLELICSTFGWQSSCGYFRVRGCICMLQLSTCCLKGLDVTQKILDGVTTVEDPGQVAHLSRASFGVTGLNKLLCMVLTHGHNRSFMEFFLQLIL</sequence>
<protein>
    <submittedName>
        <fullName evidence="1">Uncharacterized protein</fullName>
    </submittedName>
</protein>
<keyword evidence="2" id="KW-1185">Reference proteome</keyword>
<comment type="caution">
    <text evidence="1">The sequence shown here is derived from an EMBL/GenBank/DDBJ whole genome shotgun (WGS) entry which is preliminary data.</text>
</comment>
<dbReference type="EMBL" id="JBBPBK010000013">
    <property type="protein sequence ID" value="KAK9272992.1"/>
    <property type="molecule type" value="Genomic_DNA"/>
</dbReference>
<organism evidence="1 2">
    <name type="scientific">Liquidambar formosana</name>
    <name type="common">Formosan gum</name>
    <dbReference type="NCBI Taxonomy" id="63359"/>
    <lineage>
        <taxon>Eukaryota</taxon>
        <taxon>Viridiplantae</taxon>
        <taxon>Streptophyta</taxon>
        <taxon>Embryophyta</taxon>
        <taxon>Tracheophyta</taxon>
        <taxon>Spermatophyta</taxon>
        <taxon>Magnoliopsida</taxon>
        <taxon>eudicotyledons</taxon>
        <taxon>Gunneridae</taxon>
        <taxon>Pentapetalae</taxon>
        <taxon>Saxifragales</taxon>
        <taxon>Altingiaceae</taxon>
        <taxon>Liquidambar</taxon>
    </lineage>
</organism>
<evidence type="ECO:0000313" key="1">
    <source>
        <dbReference type="EMBL" id="KAK9272992.1"/>
    </source>
</evidence>
<name>A0AAP0NJP3_LIQFO</name>
<evidence type="ECO:0000313" key="2">
    <source>
        <dbReference type="Proteomes" id="UP001415857"/>
    </source>
</evidence>
<dbReference type="Proteomes" id="UP001415857">
    <property type="component" value="Unassembled WGS sequence"/>
</dbReference>
<dbReference type="AlphaFoldDB" id="A0AAP0NJP3"/>
<reference evidence="1 2" key="1">
    <citation type="journal article" date="2024" name="Plant J.">
        <title>Genome sequences and population genomics reveal climatic adaptation and genomic divergence between two closely related sweetgum species.</title>
        <authorList>
            <person name="Xu W.Q."/>
            <person name="Ren C.Q."/>
            <person name="Zhang X.Y."/>
            <person name="Comes H.P."/>
            <person name="Liu X.H."/>
            <person name="Li Y.G."/>
            <person name="Kettle C.J."/>
            <person name="Jalonen R."/>
            <person name="Gaisberger H."/>
            <person name="Ma Y.Z."/>
            <person name="Qiu Y.X."/>
        </authorList>
    </citation>
    <scope>NUCLEOTIDE SEQUENCE [LARGE SCALE GENOMIC DNA]</scope>
    <source>
        <strain evidence="1">Hangzhou</strain>
    </source>
</reference>
<gene>
    <name evidence="1" type="ORF">L1049_003373</name>
</gene>